<proteinExistence type="predicted"/>
<dbReference type="NCBIfam" id="TIGR02605">
    <property type="entry name" value="CxxC_CxxC_SSSS"/>
    <property type="match status" value="1"/>
</dbReference>
<dbReference type="SMART" id="SM00834">
    <property type="entry name" value="CxxC_CXXC_SSSS"/>
    <property type="match status" value="1"/>
</dbReference>
<dbReference type="HOGENOM" id="CLU_136025_4_0_7"/>
<dbReference type="KEGG" id="dde:Dde_1512"/>
<name>Q311T5_OLEA2</name>
<feature type="compositionally biased region" description="Gly residues" evidence="1">
    <location>
        <begin position="81"/>
        <end position="94"/>
    </location>
</feature>
<evidence type="ECO:0000256" key="1">
    <source>
        <dbReference type="SAM" id="MobiDB-lite"/>
    </source>
</evidence>
<keyword evidence="4" id="KW-1185">Reference proteome</keyword>
<gene>
    <name evidence="3" type="ordered locus">Dde_1512</name>
</gene>
<evidence type="ECO:0000259" key="2">
    <source>
        <dbReference type="SMART" id="SM00834"/>
    </source>
</evidence>
<evidence type="ECO:0000313" key="3">
    <source>
        <dbReference type="EMBL" id="ABB38311.1"/>
    </source>
</evidence>
<dbReference type="EMBL" id="CP000112">
    <property type="protein sequence ID" value="ABB38311.1"/>
    <property type="molecule type" value="Genomic_DNA"/>
</dbReference>
<organism evidence="3 4">
    <name type="scientific">Oleidesulfovibrio alaskensis (strain ATCC BAA-1058 / DSM 17464 / G20)</name>
    <name type="common">Desulfovibrio alaskensis</name>
    <dbReference type="NCBI Taxonomy" id="207559"/>
    <lineage>
        <taxon>Bacteria</taxon>
        <taxon>Pseudomonadati</taxon>
        <taxon>Thermodesulfobacteriota</taxon>
        <taxon>Desulfovibrionia</taxon>
        <taxon>Desulfovibrionales</taxon>
        <taxon>Desulfovibrionaceae</taxon>
        <taxon>Oleidesulfovibrio</taxon>
    </lineage>
</organism>
<accession>Q311T5</accession>
<feature type="region of interest" description="Disordered" evidence="1">
    <location>
        <begin position="74"/>
        <end position="94"/>
    </location>
</feature>
<dbReference type="eggNOG" id="ENOG5031P63">
    <property type="taxonomic scope" value="Bacteria"/>
</dbReference>
<reference evidence="3 4" key="1">
    <citation type="journal article" date="2011" name="J. Bacteriol.">
        <title>Complete genome sequence and updated annotation of Desulfovibrio alaskensis G20.</title>
        <authorList>
            <person name="Hauser L.J."/>
            <person name="Land M.L."/>
            <person name="Brown S.D."/>
            <person name="Larimer F."/>
            <person name="Keller K.L."/>
            <person name="Rapp-Giles B.J."/>
            <person name="Price M.N."/>
            <person name="Lin M."/>
            <person name="Bruce D.C."/>
            <person name="Detter J.C."/>
            <person name="Tapia R."/>
            <person name="Han C.S."/>
            <person name="Goodwin L.A."/>
            <person name="Cheng J.F."/>
            <person name="Pitluck S."/>
            <person name="Copeland A."/>
            <person name="Lucas S."/>
            <person name="Nolan M."/>
            <person name="Lapidus A.L."/>
            <person name="Palumbo A.V."/>
            <person name="Wall J.D."/>
        </authorList>
    </citation>
    <scope>NUCLEOTIDE SEQUENCE [LARGE SCALE GENOMIC DNA]</scope>
    <source>
        <strain evidence="4">ATCC BAA 1058 / DSM 17464 / G20</strain>
    </source>
</reference>
<dbReference type="Proteomes" id="UP000002710">
    <property type="component" value="Chromosome"/>
</dbReference>
<dbReference type="AlphaFoldDB" id="Q311T5"/>
<dbReference type="Gene3D" id="2.20.28.30">
    <property type="entry name" value="RNA polymerase ii, chain L"/>
    <property type="match status" value="1"/>
</dbReference>
<protein>
    <submittedName>
        <fullName evidence="3">Regulatory protein, FmdB family</fullName>
    </submittedName>
</protein>
<dbReference type="STRING" id="207559.Dde_1512"/>
<dbReference type="RefSeq" id="WP_011367476.1">
    <property type="nucleotide sequence ID" value="NC_007519.1"/>
</dbReference>
<dbReference type="InterPro" id="IPR013429">
    <property type="entry name" value="Regulatory_FmdB_Zinc_ribbon"/>
</dbReference>
<dbReference type="Pfam" id="PF09723">
    <property type="entry name" value="Zn_ribbon_8"/>
    <property type="match status" value="1"/>
</dbReference>
<sequence>MPLFEFECTECGNRFEELVRDSFSEITCPACGAANVQKVMSMPCQIPGTGPNRLPGALAKGGGAPKMQYVPHVPRPSKPSGGCGGCSNGSCGGN</sequence>
<evidence type="ECO:0000313" key="4">
    <source>
        <dbReference type="Proteomes" id="UP000002710"/>
    </source>
</evidence>
<feature type="domain" description="Putative regulatory protein FmdB zinc ribbon" evidence="2">
    <location>
        <begin position="1"/>
        <end position="41"/>
    </location>
</feature>